<dbReference type="Pfam" id="PF16976">
    <property type="entry name" value="RcpC"/>
    <property type="match status" value="1"/>
</dbReference>
<dbReference type="STRING" id="1550231.SAMN05660662_1689"/>
<dbReference type="NCBIfam" id="TIGR03177">
    <property type="entry name" value="pilus_cpaB"/>
    <property type="match status" value="1"/>
</dbReference>
<feature type="domain" description="SAF" evidence="2">
    <location>
        <begin position="45"/>
        <end position="107"/>
    </location>
</feature>
<evidence type="ECO:0000313" key="3">
    <source>
        <dbReference type="EMBL" id="SDF27870.1"/>
    </source>
</evidence>
<feature type="chain" id="PRO_5039682709" evidence="1">
    <location>
        <begin position="37"/>
        <end position="205"/>
    </location>
</feature>
<reference evidence="4" key="1">
    <citation type="submission" date="2016-10" db="EMBL/GenBank/DDBJ databases">
        <authorList>
            <person name="Varghese N."/>
            <person name="Submissions S."/>
        </authorList>
    </citation>
    <scope>NUCLEOTIDE SEQUENCE [LARGE SCALE GENOMIC DNA]</scope>
    <source>
        <strain evidence="4">DSM 44268</strain>
    </source>
</reference>
<keyword evidence="1" id="KW-0732">Signal</keyword>
<dbReference type="EMBL" id="FNBT01000002">
    <property type="protein sequence ID" value="SDF27870.1"/>
    <property type="molecule type" value="Genomic_DNA"/>
</dbReference>
<protein>
    <submittedName>
        <fullName evidence="3">Flp pilus assembly protein CpaB</fullName>
    </submittedName>
</protein>
<evidence type="ECO:0000259" key="2">
    <source>
        <dbReference type="SMART" id="SM00858"/>
    </source>
</evidence>
<dbReference type="Gene3D" id="3.90.1210.10">
    <property type="entry name" value="Antifreeze-like/N-acetylneuraminic acid synthase C-terminal domain"/>
    <property type="match status" value="1"/>
</dbReference>
<dbReference type="OrthoDB" id="4808509at2"/>
<dbReference type="CDD" id="cd11614">
    <property type="entry name" value="SAF_CpaB_FlgA_like"/>
    <property type="match status" value="1"/>
</dbReference>
<dbReference type="SMART" id="SM00858">
    <property type="entry name" value="SAF"/>
    <property type="match status" value="1"/>
</dbReference>
<proteinExistence type="predicted"/>
<keyword evidence="4" id="KW-1185">Reference proteome</keyword>
<evidence type="ECO:0000313" key="4">
    <source>
        <dbReference type="Proteomes" id="UP000199406"/>
    </source>
</evidence>
<organism evidence="3 4">
    <name type="scientific">Blastococcus aurantiacus</name>
    <dbReference type="NCBI Taxonomy" id="1550231"/>
    <lineage>
        <taxon>Bacteria</taxon>
        <taxon>Bacillati</taxon>
        <taxon>Actinomycetota</taxon>
        <taxon>Actinomycetes</taxon>
        <taxon>Geodermatophilales</taxon>
        <taxon>Geodermatophilaceae</taxon>
        <taxon>Blastococcus</taxon>
    </lineage>
</organism>
<dbReference type="Proteomes" id="UP000199406">
    <property type="component" value="Unassembled WGS sequence"/>
</dbReference>
<dbReference type="InterPro" id="IPR017592">
    <property type="entry name" value="Pilus_assmbl_Flp-typ_CpaB"/>
</dbReference>
<accession>A0A1G7JSG1</accession>
<dbReference type="InterPro" id="IPR013974">
    <property type="entry name" value="SAF"/>
</dbReference>
<evidence type="ECO:0000256" key="1">
    <source>
        <dbReference type="SAM" id="SignalP"/>
    </source>
</evidence>
<name>A0A1G7JSG1_9ACTN</name>
<dbReference type="Pfam" id="PF08666">
    <property type="entry name" value="SAF"/>
    <property type="match status" value="1"/>
</dbReference>
<gene>
    <name evidence="3" type="ORF">SAMN05660662_1689</name>
</gene>
<dbReference type="RefSeq" id="WP_091764885.1">
    <property type="nucleotide sequence ID" value="NZ_FNBT01000002.1"/>
</dbReference>
<feature type="signal peptide" evidence="1">
    <location>
        <begin position="1"/>
        <end position="36"/>
    </location>
</feature>
<dbReference type="InterPro" id="IPR031571">
    <property type="entry name" value="RcpC_dom"/>
</dbReference>
<sequence length="205" mass="20033">MPRIRRPRSPALLARRAAAALLAAVALVMALRPGPAADAAAPQLQPVVVAARSLDAGRALAAADLALGHYPPGTAPGGVVAEPDLLVGRVLAGAVRAGEPITDTRLVGPGLTSLLPDGQVAAPVRLADLAVAGLVRTGDRVDVLATEPGAGRAETLAPGARVLAAGGSGDDPTAGLLLVAVDDATAARLAAAATTATLTVSLPPP</sequence>
<dbReference type="AlphaFoldDB" id="A0A1G7JSG1"/>